<gene>
    <name evidence="1" type="ORF">A9Q84_14170</name>
</gene>
<proteinExistence type="predicted"/>
<reference evidence="2" key="1">
    <citation type="journal article" date="2017" name="Proc. Natl. Acad. Sci. U.S.A.">
        <title>Simulation of Deepwater Horizon oil plume reveals substrate specialization within a complex community of hydrocarbon-degraders.</title>
        <authorList>
            <person name="Hu P."/>
            <person name="Dubinsky E.A."/>
            <person name="Probst A.J."/>
            <person name="Wang J."/>
            <person name="Sieber C.M.K."/>
            <person name="Tom L.M."/>
            <person name="Gardinali P."/>
            <person name="Banfield J.F."/>
            <person name="Atlas R.M."/>
            <person name="Andersen G.L."/>
        </authorList>
    </citation>
    <scope>NUCLEOTIDE SEQUENCE [LARGE SCALE GENOMIC DNA]</scope>
</reference>
<dbReference type="Gene3D" id="3.10.290.10">
    <property type="entry name" value="RNA-binding S4 domain"/>
    <property type="match status" value="1"/>
</dbReference>
<comment type="caution">
    <text evidence="1">The sequence shown here is derived from an EMBL/GenBank/DDBJ whole genome shotgun (WGS) entry which is preliminary data.</text>
</comment>
<dbReference type="EMBL" id="MAAO01000007">
    <property type="protein sequence ID" value="OUR95645.1"/>
    <property type="molecule type" value="Genomic_DNA"/>
</dbReference>
<dbReference type="Proteomes" id="UP000196531">
    <property type="component" value="Unassembled WGS sequence"/>
</dbReference>
<sequence>MTIQQPEIPANSFRVTLELEDSAERLDVVLFSALTEQDQNQELKNISKGQFKKLFTDKKVLIKGQNAKAKSPVNHGTTFVDILLK</sequence>
<evidence type="ECO:0000313" key="1">
    <source>
        <dbReference type="EMBL" id="OUR95645.1"/>
    </source>
</evidence>
<dbReference type="InterPro" id="IPR036986">
    <property type="entry name" value="S4_RNA-bd_sf"/>
</dbReference>
<name>A0A1Y5F8Q0_9BACT</name>
<evidence type="ECO:0000313" key="2">
    <source>
        <dbReference type="Proteomes" id="UP000196531"/>
    </source>
</evidence>
<protein>
    <submittedName>
        <fullName evidence="1">Uncharacterized protein</fullName>
    </submittedName>
</protein>
<dbReference type="GO" id="GO:0003723">
    <property type="term" value="F:RNA binding"/>
    <property type="evidence" value="ECO:0007669"/>
    <property type="project" value="InterPro"/>
</dbReference>
<accession>A0A1Y5F8Q0</accession>
<organism evidence="1 2">
    <name type="scientific">Halobacteriovorax marinus</name>
    <dbReference type="NCBI Taxonomy" id="97084"/>
    <lineage>
        <taxon>Bacteria</taxon>
        <taxon>Pseudomonadati</taxon>
        <taxon>Bdellovibrionota</taxon>
        <taxon>Bacteriovoracia</taxon>
        <taxon>Bacteriovoracales</taxon>
        <taxon>Halobacteriovoraceae</taxon>
        <taxon>Halobacteriovorax</taxon>
    </lineage>
</organism>
<dbReference type="AlphaFoldDB" id="A0A1Y5F8Q0"/>